<evidence type="ECO:0000256" key="15">
    <source>
        <dbReference type="ARBA" id="ARBA00051245"/>
    </source>
</evidence>
<keyword evidence="21" id="KW-1185">Reference proteome</keyword>
<evidence type="ECO:0000313" key="20">
    <source>
        <dbReference type="EMBL" id="KXF76627.1"/>
    </source>
</evidence>
<evidence type="ECO:0000259" key="17">
    <source>
        <dbReference type="Pfam" id="PF02706"/>
    </source>
</evidence>
<dbReference type="STRING" id="1494590.ATN84_11280"/>
<evidence type="ECO:0000256" key="6">
    <source>
        <dbReference type="ARBA" id="ARBA00022519"/>
    </source>
</evidence>
<dbReference type="RefSeq" id="WP_068882198.1">
    <property type="nucleotide sequence ID" value="NZ_LNTU01000023.1"/>
</dbReference>
<comment type="subcellular location">
    <subcellularLocation>
        <location evidence="1">Cell inner membrane</location>
        <topology evidence="1">Multi-pass membrane protein</topology>
    </subcellularLocation>
</comment>
<dbReference type="Pfam" id="PF02706">
    <property type="entry name" value="Wzz"/>
    <property type="match status" value="1"/>
</dbReference>
<dbReference type="Gene3D" id="3.40.50.300">
    <property type="entry name" value="P-loop containing nucleotide triphosphate hydrolases"/>
    <property type="match status" value="1"/>
</dbReference>
<dbReference type="InterPro" id="IPR050445">
    <property type="entry name" value="Bact_polysacc_biosynth/exp"/>
</dbReference>
<keyword evidence="10" id="KW-0418">Kinase</keyword>
<dbReference type="InterPro" id="IPR005702">
    <property type="entry name" value="Wzc-like_C"/>
</dbReference>
<gene>
    <name evidence="20" type="ORF">ATN84_11280</name>
</gene>
<evidence type="ECO:0000313" key="21">
    <source>
        <dbReference type="Proteomes" id="UP000070107"/>
    </source>
</evidence>
<evidence type="ECO:0000256" key="4">
    <source>
        <dbReference type="ARBA" id="ARBA00011903"/>
    </source>
</evidence>
<dbReference type="OrthoDB" id="230260at2"/>
<keyword evidence="13 16" id="KW-0472">Membrane</keyword>
<evidence type="ECO:0000259" key="19">
    <source>
        <dbReference type="Pfam" id="PF13807"/>
    </source>
</evidence>
<dbReference type="Proteomes" id="UP000070107">
    <property type="component" value="Unassembled WGS sequence"/>
</dbReference>
<dbReference type="CDD" id="cd05387">
    <property type="entry name" value="BY-kinase"/>
    <property type="match status" value="1"/>
</dbReference>
<accession>A0A135HTW1</accession>
<evidence type="ECO:0000256" key="5">
    <source>
        <dbReference type="ARBA" id="ARBA00022475"/>
    </source>
</evidence>
<dbReference type="GO" id="GO:0004713">
    <property type="term" value="F:protein tyrosine kinase activity"/>
    <property type="evidence" value="ECO:0007669"/>
    <property type="project" value="TreeGrafter"/>
</dbReference>
<feature type="transmembrane region" description="Helical" evidence="16">
    <location>
        <begin position="42"/>
        <end position="64"/>
    </location>
</feature>
<dbReference type="EC" id="2.7.10.2" evidence="4"/>
<dbReference type="NCBIfam" id="TIGR01005">
    <property type="entry name" value="eps_transp_fam"/>
    <property type="match status" value="1"/>
</dbReference>
<dbReference type="Pfam" id="PF13614">
    <property type="entry name" value="AAA_31"/>
    <property type="match status" value="1"/>
</dbReference>
<protein>
    <recommendedName>
        <fullName evidence="4">non-specific protein-tyrosine kinase</fullName>
        <ecNumber evidence="4">2.7.10.2</ecNumber>
    </recommendedName>
</protein>
<organism evidence="20 21">
    <name type="scientific">Paramesorhizobium deserti</name>
    <dbReference type="NCBI Taxonomy" id="1494590"/>
    <lineage>
        <taxon>Bacteria</taxon>
        <taxon>Pseudomonadati</taxon>
        <taxon>Pseudomonadota</taxon>
        <taxon>Alphaproteobacteria</taxon>
        <taxon>Hyphomicrobiales</taxon>
        <taxon>Phyllobacteriaceae</taxon>
        <taxon>Paramesorhizobium</taxon>
    </lineage>
</organism>
<keyword evidence="11" id="KW-0067">ATP-binding</keyword>
<comment type="catalytic activity">
    <reaction evidence="15">
        <text>L-tyrosyl-[protein] + ATP = O-phospho-L-tyrosyl-[protein] + ADP + H(+)</text>
        <dbReference type="Rhea" id="RHEA:10596"/>
        <dbReference type="Rhea" id="RHEA-COMP:10136"/>
        <dbReference type="Rhea" id="RHEA-COMP:20101"/>
        <dbReference type="ChEBI" id="CHEBI:15378"/>
        <dbReference type="ChEBI" id="CHEBI:30616"/>
        <dbReference type="ChEBI" id="CHEBI:46858"/>
        <dbReference type="ChEBI" id="CHEBI:61978"/>
        <dbReference type="ChEBI" id="CHEBI:456216"/>
        <dbReference type="EC" id="2.7.10.2"/>
    </reaction>
</comment>
<evidence type="ECO:0000256" key="10">
    <source>
        <dbReference type="ARBA" id="ARBA00022777"/>
    </source>
</evidence>
<evidence type="ECO:0000256" key="12">
    <source>
        <dbReference type="ARBA" id="ARBA00022989"/>
    </source>
</evidence>
<dbReference type="PANTHER" id="PTHR32309:SF13">
    <property type="entry name" value="FERRIC ENTEROBACTIN TRANSPORT PROTEIN FEPE"/>
    <property type="match status" value="1"/>
</dbReference>
<dbReference type="SUPFAM" id="SSF52540">
    <property type="entry name" value="P-loop containing nucleoside triphosphate hydrolases"/>
    <property type="match status" value="1"/>
</dbReference>
<proteinExistence type="inferred from homology"/>
<evidence type="ECO:0000256" key="8">
    <source>
        <dbReference type="ARBA" id="ARBA00022692"/>
    </source>
</evidence>
<keyword evidence="8 16" id="KW-0812">Transmembrane</keyword>
<evidence type="ECO:0000256" key="14">
    <source>
        <dbReference type="ARBA" id="ARBA00023137"/>
    </source>
</evidence>
<dbReference type="GO" id="GO:0005886">
    <property type="term" value="C:plasma membrane"/>
    <property type="evidence" value="ECO:0007669"/>
    <property type="project" value="UniProtKB-SubCell"/>
</dbReference>
<dbReference type="PANTHER" id="PTHR32309">
    <property type="entry name" value="TYROSINE-PROTEIN KINASE"/>
    <property type="match status" value="1"/>
</dbReference>
<feature type="domain" description="AAA" evidence="18">
    <location>
        <begin position="566"/>
        <end position="694"/>
    </location>
</feature>
<feature type="domain" description="Polysaccharide chain length determinant N-terminal" evidence="17">
    <location>
        <begin position="25"/>
        <end position="114"/>
    </location>
</feature>
<dbReference type="InterPro" id="IPR032807">
    <property type="entry name" value="GNVR"/>
</dbReference>
<evidence type="ECO:0000256" key="11">
    <source>
        <dbReference type="ARBA" id="ARBA00022840"/>
    </source>
</evidence>
<feature type="domain" description="Tyrosine-protein kinase G-rich" evidence="19">
    <location>
        <begin position="411"/>
        <end position="480"/>
    </location>
</feature>
<name>A0A135HTW1_9HYPH</name>
<keyword evidence="9" id="KW-0547">Nucleotide-binding</keyword>
<evidence type="ECO:0000256" key="1">
    <source>
        <dbReference type="ARBA" id="ARBA00004429"/>
    </source>
</evidence>
<dbReference type="Pfam" id="PF13807">
    <property type="entry name" value="GNVR"/>
    <property type="match status" value="1"/>
</dbReference>
<evidence type="ECO:0000256" key="13">
    <source>
        <dbReference type="ARBA" id="ARBA00023136"/>
    </source>
</evidence>
<comment type="caution">
    <text evidence="20">The sequence shown here is derived from an EMBL/GenBank/DDBJ whole genome shotgun (WGS) entry which is preliminary data.</text>
</comment>
<dbReference type="InterPro" id="IPR003856">
    <property type="entry name" value="LPS_length_determ_N"/>
</dbReference>
<sequence>MHQGNLPFNGRLAVNAKGQADADNFIDIEQLLAMARRQAKTVAIVAAIGLMLGIVSLIFSTSYYTAGTSILLDDNLGKLADEPSPMPANAQTDATILSQIAILKSTELAAKVVDREKLTENATFMNPPRSLLSRIKGVAQGVMGVFRGGGKEADDTSSSAGPRMYAASILQSNLNVERQGRSFVIDLNYTSNDPVLAGRIARAYADVYLADQLDANFDATQRATVWLQGRLVDLKESSQKAALEVERYRAENGLTAAKGALVSEQQLSDLNSQFILAQAETARALAQYNQYKSILNGGPEAAVNNAAVLSDQLNASVIAPLRTRYLTISKRIQEITSRYGKDHPQAVSLRTEQQEVGRQIFQELQQATASLRNQYEVAKSRETSLRESLQKVTGETSTANQSLVHLRELEQRSQALGDLYQTYLKRYQEASQQQSFPIAKARIISVASKPTDASSPKKKMVLAASLLLGLFAGAGIGAWREFRERFFRVGEEVRAILGVKFLGYLPAVIGSSDAGTRGSSDDQGPAPRVTNMMRVAIDSPASAFAETLRNAKVAADVVLQGRESKVIGIISALPNEGKSTVAANFAGLLAANGAKTLLVDGDLRNPGLTRALSLAPQKGLVEVVVGEVPWQSAVKIDSKTKLAILPAVVPRHLSHTSELISCAGMKNFLDEARGVFEYIIVDLPPLGPVVDSKAFAPLADGFVMVTEWGVTPRPLVKSMLQAENLIAPKILGLVLNKADMKRLSQYSAYGSSEHFMDRYSSYYLDDASASGKS</sequence>
<keyword evidence="12 16" id="KW-1133">Transmembrane helix</keyword>
<evidence type="ECO:0000256" key="2">
    <source>
        <dbReference type="ARBA" id="ARBA00007316"/>
    </source>
</evidence>
<evidence type="ECO:0000256" key="3">
    <source>
        <dbReference type="ARBA" id="ARBA00008883"/>
    </source>
</evidence>
<keyword evidence="6" id="KW-0997">Cell inner membrane</keyword>
<comment type="similarity">
    <text evidence="2">Belongs to the CpsD/CapB family.</text>
</comment>
<keyword evidence="7" id="KW-0808">Transferase</keyword>
<dbReference type="EMBL" id="LNTU01000023">
    <property type="protein sequence ID" value="KXF76627.1"/>
    <property type="molecule type" value="Genomic_DNA"/>
</dbReference>
<keyword evidence="5" id="KW-1003">Cell membrane</keyword>
<dbReference type="AlphaFoldDB" id="A0A135HTW1"/>
<evidence type="ECO:0000256" key="16">
    <source>
        <dbReference type="SAM" id="Phobius"/>
    </source>
</evidence>
<dbReference type="InterPro" id="IPR027417">
    <property type="entry name" value="P-loop_NTPase"/>
</dbReference>
<evidence type="ECO:0000256" key="7">
    <source>
        <dbReference type="ARBA" id="ARBA00022679"/>
    </source>
</evidence>
<comment type="similarity">
    <text evidence="3">Belongs to the etk/wzc family.</text>
</comment>
<dbReference type="InterPro" id="IPR025669">
    <property type="entry name" value="AAA_dom"/>
</dbReference>
<keyword evidence="14" id="KW-0829">Tyrosine-protein kinase</keyword>
<evidence type="ECO:0000259" key="18">
    <source>
        <dbReference type="Pfam" id="PF13614"/>
    </source>
</evidence>
<evidence type="ECO:0000256" key="9">
    <source>
        <dbReference type="ARBA" id="ARBA00022741"/>
    </source>
</evidence>
<dbReference type="InterPro" id="IPR005700">
    <property type="entry name" value="EPS_ExoP-like"/>
</dbReference>
<reference evidence="20 21" key="1">
    <citation type="submission" date="2015-11" db="EMBL/GenBank/DDBJ databases">
        <title>Draft genome sequence of Paramesorhizobium deserti A-3-E, a strain highly resistant to diverse beta-lactam antibiotics.</title>
        <authorList>
            <person name="Lv R."/>
            <person name="Yang X."/>
            <person name="Fang N."/>
            <person name="Guo J."/>
            <person name="Luo X."/>
            <person name="Peng F."/>
            <person name="Yang R."/>
            <person name="Cui Y."/>
            <person name="Fang C."/>
            <person name="Song Y."/>
        </authorList>
    </citation>
    <scope>NUCLEOTIDE SEQUENCE [LARGE SCALE GENOMIC DNA]</scope>
    <source>
        <strain evidence="20 21">A-3-E</strain>
    </source>
</reference>